<dbReference type="InterPro" id="IPR012910">
    <property type="entry name" value="Plug_dom"/>
</dbReference>
<dbReference type="Proteomes" id="UP000199758">
    <property type="component" value="Unassembled WGS sequence"/>
</dbReference>
<evidence type="ECO:0000256" key="2">
    <source>
        <dbReference type="ARBA" id="ARBA00022448"/>
    </source>
</evidence>
<keyword evidence="4" id="KW-0410">Iron transport</keyword>
<dbReference type="GO" id="GO:0015344">
    <property type="term" value="F:siderophore uptake transmembrane transporter activity"/>
    <property type="evidence" value="ECO:0007669"/>
    <property type="project" value="TreeGrafter"/>
</dbReference>
<proteinExistence type="inferred from homology"/>
<evidence type="ECO:0000256" key="3">
    <source>
        <dbReference type="ARBA" id="ARBA00022452"/>
    </source>
</evidence>
<evidence type="ECO:0000256" key="8">
    <source>
        <dbReference type="ARBA" id="ARBA00023065"/>
    </source>
</evidence>
<dbReference type="InterPro" id="IPR037066">
    <property type="entry name" value="Plug_dom_sf"/>
</dbReference>
<evidence type="ECO:0000256" key="6">
    <source>
        <dbReference type="ARBA" id="ARBA00022729"/>
    </source>
</evidence>
<dbReference type="InterPro" id="IPR036942">
    <property type="entry name" value="Beta-barrel_TonB_sf"/>
</dbReference>
<sequence>MKRVRRSRDKRALVVMTLVGGAALPGVAIAEIASGTEVAQAEVAAADTASEGIEEVIVNSRVNKEVNILPREPVDSVFGFEKSITETPRSLTSISNETLNKLNINEIDDLVALSPGSFTQSFFGVAGSLDVRGTPGETYFRGIRRIDNPGNYPTPIGASDRIDIVRGPASPIYGPSKIGGYLNFVPKSARAKDGQYSKDALGELGVTRGSWDKNVLHAEVGGPGKVAGKEFGYYLYAESEDSGSYYQNTETNQSLYQASLDMQLSDKTRIEFGGLYQNFDGNQVAGWNRLTQDLIDNGTYITGSPVSLDTNGDGLMSAAEAAAAPGKGLGLFYPFGSAGFPGIPFGDVSQQSAATVNQDLDERPGMALVNPGTAKINGSQVLVQEDDTLESKVATLYFDFIHEFEGGLKMTNKSFYESLDNINENAYGFSQYANTYAFENQLNFSFKQDYGKYVSAAYQFGPSIRYQDFEHGDNFAYEYFDRRDITKPGSPIDRRTLSTRDGSTIEPFSTHTVGHYTDLGAAFLADVSVIEDINLLVGARYDSIDITSTCLEDTLDCTGFAGVKQTDKEDAFSWTGSLSYKIPGTGLIPYATRAKQTTLVVGQGGEVPTESVLSGNSVADSTLDEIGLKGNFWKDRLYAAVAYYKQKRVDFSAQNTVTNNTTESEGIEFEFRGAITNNLALSGAFTTIEVTNLTARENGLQFGFAGAGDLPAGVDPSKMFGGVVNGLTVDPDGRKAGVPEKIYSVYLIYNFDQGVLEGLTTTVGVTHVESTFSGFSKAVLLPSYTLLNAGLNYETKHWKLGLQGKNLTDERYFRSNFPDLFGSSVVLPELPRNYLASITYKF</sequence>
<evidence type="ECO:0000259" key="12">
    <source>
        <dbReference type="Pfam" id="PF07715"/>
    </source>
</evidence>
<gene>
    <name evidence="13" type="ORF">SAMN04488068_2617</name>
</gene>
<keyword evidence="2 11" id="KW-0813">Transport</keyword>
<reference evidence="13 14" key="1">
    <citation type="submission" date="2016-11" db="EMBL/GenBank/DDBJ databases">
        <authorList>
            <person name="Jaros S."/>
            <person name="Januszkiewicz K."/>
            <person name="Wedrychowicz H."/>
        </authorList>
    </citation>
    <scope>NUCLEOTIDE SEQUENCE [LARGE SCALE GENOMIC DNA]</scope>
    <source>
        <strain evidence="13 14">CGMCC 1.7049</strain>
    </source>
</reference>
<dbReference type="PANTHER" id="PTHR32552:SF68">
    <property type="entry name" value="FERRICHROME OUTER MEMBRANE TRANSPORTER_PHAGE RECEPTOR"/>
    <property type="match status" value="1"/>
</dbReference>
<keyword evidence="6" id="KW-0732">Signal</keyword>
<organism evidence="13 14">
    <name type="scientific">Hydrocarboniphaga daqingensis</name>
    <dbReference type="NCBI Taxonomy" id="490188"/>
    <lineage>
        <taxon>Bacteria</taxon>
        <taxon>Pseudomonadati</taxon>
        <taxon>Pseudomonadota</taxon>
        <taxon>Gammaproteobacteria</taxon>
        <taxon>Nevskiales</taxon>
        <taxon>Nevskiaceae</taxon>
        <taxon>Hydrocarboniphaga</taxon>
    </lineage>
</organism>
<evidence type="ECO:0000256" key="7">
    <source>
        <dbReference type="ARBA" id="ARBA00023004"/>
    </source>
</evidence>
<keyword evidence="10 11" id="KW-0998">Cell outer membrane</keyword>
<accession>A0A1M5QHX6</accession>
<dbReference type="Gene3D" id="2.40.170.20">
    <property type="entry name" value="TonB-dependent receptor, beta-barrel domain"/>
    <property type="match status" value="1"/>
</dbReference>
<evidence type="ECO:0000256" key="5">
    <source>
        <dbReference type="ARBA" id="ARBA00022692"/>
    </source>
</evidence>
<feature type="domain" description="TonB-dependent receptor plug" evidence="12">
    <location>
        <begin position="85"/>
        <end position="180"/>
    </location>
</feature>
<dbReference type="STRING" id="490188.SAMN04488068_2617"/>
<evidence type="ECO:0000256" key="4">
    <source>
        <dbReference type="ARBA" id="ARBA00022496"/>
    </source>
</evidence>
<dbReference type="PROSITE" id="PS52016">
    <property type="entry name" value="TONB_DEPENDENT_REC_3"/>
    <property type="match status" value="1"/>
</dbReference>
<keyword evidence="7" id="KW-0408">Iron</keyword>
<dbReference type="InterPro" id="IPR039426">
    <property type="entry name" value="TonB-dep_rcpt-like"/>
</dbReference>
<evidence type="ECO:0000313" key="13">
    <source>
        <dbReference type="EMBL" id="SHH13380.1"/>
    </source>
</evidence>
<evidence type="ECO:0000256" key="10">
    <source>
        <dbReference type="ARBA" id="ARBA00023237"/>
    </source>
</evidence>
<dbReference type="SUPFAM" id="SSF56935">
    <property type="entry name" value="Porins"/>
    <property type="match status" value="1"/>
</dbReference>
<keyword evidence="14" id="KW-1185">Reference proteome</keyword>
<dbReference type="Pfam" id="PF07715">
    <property type="entry name" value="Plug"/>
    <property type="match status" value="1"/>
</dbReference>
<keyword evidence="5 11" id="KW-0812">Transmembrane</keyword>
<keyword evidence="9 11" id="KW-0472">Membrane</keyword>
<dbReference type="PANTHER" id="PTHR32552">
    <property type="entry name" value="FERRICHROME IRON RECEPTOR-RELATED"/>
    <property type="match status" value="1"/>
</dbReference>
<evidence type="ECO:0000256" key="11">
    <source>
        <dbReference type="PROSITE-ProRule" id="PRU01360"/>
    </source>
</evidence>
<dbReference type="EMBL" id="FQWZ01000006">
    <property type="protein sequence ID" value="SHH13380.1"/>
    <property type="molecule type" value="Genomic_DNA"/>
</dbReference>
<keyword evidence="8" id="KW-0406">Ion transport</keyword>
<name>A0A1M5QHX6_9GAMM</name>
<keyword evidence="3 11" id="KW-1134">Transmembrane beta strand</keyword>
<dbReference type="AlphaFoldDB" id="A0A1M5QHX6"/>
<evidence type="ECO:0000256" key="1">
    <source>
        <dbReference type="ARBA" id="ARBA00004571"/>
    </source>
</evidence>
<comment type="subcellular location">
    <subcellularLocation>
        <location evidence="1 11">Cell outer membrane</location>
        <topology evidence="1 11">Multi-pass membrane protein</topology>
    </subcellularLocation>
</comment>
<evidence type="ECO:0000313" key="14">
    <source>
        <dbReference type="Proteomes" id="UP000199758"/>
    </source>
</evidence>
<dbReference type="GO" id="GO:0009279">
    <property type="term" value="C:cell outer membrane"/>
    <property type="evidence" value="ECO:0007669"/>
    <property type="project" value="UniProtKB-SubCell"/>
</dbReference>
<comment type="similarity">
    <text evidence="11">Belongs to the TonB-dependent receptor family.</text>
</comment>
<evidence type="ECO:0000256" key="9">
    <source>
        <dbReference type="ARBA" id="ARBA00023136"/>
    </source>
</evidence>
<protein>
    <submittedName>
        <fullName evidence="13">Iron complex outermembrane recepter protein</fullName>
    </submittedName>
</protein>
<dbReference type="Gene3D" id="2.170.130.10">
    <property type="entry name" value="TonB-dependent receptor, plug domain"/>
    <property type="match status" value="1"/>
</dbReference>
<dbReference type="OrthoDB" id="127311at2"/>